<evidence type="ECO:0000256" key="1">
    <source>
        <dbReference type="SAM" id="SignalP"/>
    </source>
</evidence>
<sequence>MNRQFHSLAFLCLALLSTSPCPTVQAQSSQFRIGADISGTFFDPAQSGQGFIVEHIDLGGSPGLAVSWFTYREGRQVWLFGVGPVTGASAAIPLSISRGADFPPRFVPSEALIEPWGTLTLAFTSTDAGTASWISSYAGFNNGSQPISRLTALALGGDNSNGRVANCHSGSWFDPAQSGHGIFIEVIGPDSNRQMVAIWYAYLNGEQRWITALGPIQGNTATLSAQITSGADFPPNFRSADVDSQPWGTMTFTGLDADRASWSWSSTVDGFGSGTLSLQRLTALNGYDCAPRNKAEANRFLTQTSFGPRPGEGEALTTSSLSDWIASQKLQPITLQRPAIEQAIAAQVLTDPRNAAFYSAYRMERWFDSALHAPDQLRQRMAFALSQILVVSDQGTLINLPTLMAEYNDILLRNAFGNYRTLLKEVTLSPAMGLFLSHLRNQKTDWTLDEQGQLTPGLIAPDENYAREVMQLFSIGLIERNLDFSPIEAGGQTVPTYAQESVSENAKALTGFGFACTGPATVGTINLNRNCGFCSGSACQFSTTAFFSVPTRYALPGIVTALIHPDGYAPMVCYPRYADTGRSATAADGYAVLPAPHDRKVLLGEVTIAASAVACHSGTPSSEQQTCIDYCNAQIDSLIDSLFHHPNLAPFVSRQLIQRFVSSNPSPAYIERVARVFENNGSGVRGDLGAVIGAVLLDPEARNRLPDDRAGKLREPLLKITALWRAFDAQRSSQGAYGMFTPERQFTQRPLGAPSVFNFYEPDYQPPGALAEAGLYAPEFQILNESSAILAADGFWNLVFSGYEVQANNTVRFNTPRSLAYLPTSTLDALPGDHAGLVEELNQRLLYGRMTDSLRSRLIELLDNMGGAEARLKALDLIHLVMISPAFAIQQ</sequence>
<dbReference type="Proteomes" id="UP000613768">
    <property type="component" value="Unassembled WGS sequence"/>
</dbReference>
<keyword evidence="3" id="KW-1185">Reference proteome</keyword>
<dbReference type="PANTHER" id="PTHR43737">
    <property type="entry name" value="BLL7424 PROTEIN"/>
    <property type="match status" value="1"/>
</dbReference>
<feature type="signal peptide" evidence="1">
    <location>
        <begin position="1"/>
        <end position="26"/>
    </location>
</feature>
<keyword evidence="1" id="KW-0732">Signal</keyword>
<organism evidence="2 3">
    <name type="scientific">Pseudomarimonas arenosa</name>
    <dbReference type="NCBI Taxonomy" id="2774145"/>
    <lineage>
        <taxon>Bacteria</taxon>
        <taxon>Pseudomonadati</taxon>
        <taxon>Pseudomonadota</taxon>
        <taxon>Gammaproteobacteria</taxon>
        <taxon>Lysobacterales</taxon>
        <taxon>Lysobacteraceae</taxon>
        <taxon>Pseudomarimonas</taxon>
    </lineage>
</organism>
<evidence type="ECO:0000313" key="2">
    <source>
        <dbReference type="EMBL" id="MBD8525074.1"/>
    </source>
</evidence>
<gene>
    <name evidence="2" type="ORF">IFO71_04900</name>
</gene>
<dbReference type="Pfam" id="PF08811">
    <property type="entry name" value="DUF1800"/>
    <property type="match status" value="1"/>
</dbReference>
<dbReference type="RefSeq" id="WP_192028419.1">
    <property type="nucleotide sequence ID" value="NZ_JACYTR010000006.1"/>
</dbReference>
<name>A0AAW3ZK45_9GAMM</name>
<protein>
    <submittedName>
        <fullName evidence="2">DUF1800 domain-containing protein</fullName>
    </submittedName>
</protein>
<evidence type="ECO:0000313" key="3">
    <source>
        <dbReference type="Proteomes" id="UP000613768"/>
    </source>
</evidence>
<reference evidence="2 3" key="1">
    <citation type="submission" date="2020-09" db="EMBL/GenBank/DDBJ databases">
        <title>Pseudoxanthomonas sp. CAU 1598 isolated from sand of Yaerae Beach.</title>
        <authorList>
            <person name="Kim W."/>
        </authorList>
    </citation>
    <scope>NUCLEOTIDE SEQUENCE [LARGE SCALE GENOMIC DNA]</scope>
    <source>
        <strain evidence="2 3">CAU 1598</strain>
    </source>
</reference>
<dbReference type="AlphaFoldDB" id="A0AAW3ZK45"/>
<dbReference type="EMBL" id="JACYTR010000006">
    <property type="protein sequence ID" value="MBD8525074.1"/>
    <property type="molecule type" value="Genomic_DNA"/>
</dbReference>
<accession>A0AAW3ZK45</accession>
<feature type="chain" id="PRO_5043643920" evidence="1">
    <location>
        <begin position="27"/>
        <end position="891"/>
    </location>
</feature>
<dbReference type="InterPro" id="IPR014917">
    <property type="entry name" value="DUF1800"/>
</dbReference>
<comment type="caution">
    <text evidence="2">The sequence shown here is derived from an EMBL/GenBank/DDBJ whole genome shotgun (WGS) entry which is preliminary data.</text>
</comment>
<proteinExistence type="predicted"/>
<dbReference type="PANTHER" id="PTHR43737:SF1">
    <property type="entry name" value="DUF1501 DOMAIN-CONTAINING PROTEIN"/>
    <property type="match status" value="1"/>
</dbReference>